<dbReference type="AGR" id="FB:FBgn0000320"/>
<name>Q8MQK0_DROME</name>
<reference evidence="2" key="1">
    <citation type="submission" date="2002-07" db="EMBL/GenBank/DDBJ databases">
        <authorList>
            <person name="Stapleton M."/>
            <person name="Brokstein P."/>
            <person name="Hong L."/>
            <person name="Agbayani A."/>
            <person name="Carlson J."/>
            <person name="Champe M."/>
            <person name="Chavez C."/>
            <person name="Dorsett V."/>
            <person name="Dresnek D."/>
            <person name="Farfan D."/>
            <person name="Frise E."/>
            <person name="George R."/>
            <person name="Gonzalez M."/>
            <person name="Guarin H."/>
            <person name="Kronmiller B."/>
            <person name="Li P."/>
            <person name="Liao G."/>
            <person name="Miranda A."/>
            <person name="Mungall C.J."/>
            <person name="Nunoo J."/>
            <person name="Pacleb J."/>
            <person name="Paragas V."/>
            <person name="Park S."/>
            <person name="Patel S."/>
            <person name="Phouanenavong S."/>
            <person name="Wan K."/>
            <person name="Yu C."/>
            <person name="Lewis S.E."/>
            <person name="Rubin G.M."/>
            <person name="Celniker S."/>
        </authorList>
    </citation>
    <scope>NUCLEOTIDE SEQUENCE</scope>
    <source>
        <strain evidence="2">Berkeley</strain>
    </source>
</reference>
<evidence type="ECO:0000313" key="3">
    <source>
        <dbReference type="FlyBase" id="FBgn0000320"/>
    </source>
</evidence>
<keyword evidence="1" id="KW-1133">Transmembrane helix</keyword>
<organism evidence="2">
    <name type="scientific">Drosophila melanogaster</name>
    <name type="common">Fruit fly</name>
    <dbReference type="NCBI Taxonomy" id="7227"/>
    <lineage>
        <taxon>Eukaryota</taxon>
        <taxon>Metazoa</taxon>
        <taxon>Ecdysozoa</taxon>
        <taxon>Arthropoda</taxon>
        <taxon>Hexapoda</taxon>
        <taxon>Insecta</taxon>
        <taxon>Pterygota</taxon>
        <taxon>Neoptera</taxon>
        <taxon>Endopterygota</taxon>
        <taxon>Diptera</taxon>
        <taxon>Brachycera</taxon>
        <taxon>Muscomorpha</taxon>
        <taxon>Ephydroidea</taxon>
        <taxon>Drosophilidae</taxon>
        <taxon>Drosophila</taxon>
        <taxon>Sophophora</taxon>
    </lineage>
</organism>
<proteinExistence type="evidence at transcript level"/>
<evidence type="ECO:0000313" key="2">
    <source>
        <dbReference type="EMBL" id="AAM76182.1"/>
    </source>
</evidence>
<dbReference type="AlphaFoldDB" id="Q8MQK0"/>
<dbReference type="FlyBase" id="FBgn0000320">
    <property type="gene designation" value="eya"/>
</dbReference>
<feature type="transmembrane region" description="Helical" evidence="1">
    <location>
        <begin position="51"/>
        <end position="68"/>
    </location>
</feature>
<keyword evidence="1" id="KW-0812">Transmembrane</keyword>
<keyword evidence="1" id="KW-0472">Membrane</keyword>
<protein>
    <submittedName>
        <fullName evidence="2">LD16029p</fullName>
    </submittedName>
</protein>
<dbReference type="EMBL" id="AY129440">
    <property type="protein sequence ID" value="AAM76182.1"/>
    <property type="molecule type" value="mRNA"/>
</dbReference>
<gene>
    <name evidence="3" type="primary">eya</name>
    <name evidence="3" type="ORF">CG9554</name>
</gene>
<sequence length="118" mass="13868">MRVFPWSVDKSEQTASCCPPPDHRMMDSACVWSSRRTAEAVNRSRSAFAPFPPFFFCFFFFFVLRDFFRGGEAHKFQHLGLPRPLVRLRFIWLPFDLHTCLLKGRFFLTICQNHSGKS</sequence>
<dbReference type="OrthoDB" id="167668at2759"/>
<evidence type="ECO:0000256" key="1">
    <source>
        <dbReference type="SAM" id="Phobius"/>
    </source>
</evidence>
<accession>Q8MQK0</accession>